<keyword evidence="3" id="KW-1133">Transmembrane helix</keyword>
<protein>
    <submittedName>
        <fullName evidence="5">Syntaxin/t-SNARE family protein</fullName>
    </submittedName>
</protein>
<dbReference type="Pfam" id="PF09177">
    <property type="entry name" value="STX6_10_61_N"/>
    <property type="match status" value="1"/>
</dbReference>
<keyword evidence="6" id="KW-1185">Reference proteome</keyword>
<feature type="transmembrane region" description="Helical" evidence="3">
    <location>
        <begin position="310"/>
        <end position="331"/>
    </location>
</feature>
<name>A0A7J6VJ48_THATH</name>
<dbReference type="InterPro" id="IPR010989">
    <property type="entry name" value="SNARE"/>
</dbReference>
<dbReference type="GO" id="GO:0016020">
    <property type="term" value="C:membrane"/>
    <property type="evidence" value="ECO:0007669"/>
    <property type="project" value="InterPro"/>
</dbReference>
<dbReference type="Proteomes" id="UP000554482">
    <property type="component" value="Unassembled WGS sequence"/>
</dbReference>
<dbReference type="GO" id="GO:0012505">
    <property type="term" value="C:endomembrane system"/>
    <property type="evidence" value="ECO:0007669"/>
    <property type="project" value="UniProtKB-SubCell"/>
</dbReference>
<dbReference type="SUPFAM" id="SSF47661">
    <property type="entry name" value="t-snare proteins"/>
    <property type="match status" value="1"/>
</dbReference>
<comment type="subcellular location">
    <subcellularLocation>
        <location evidence="2">Endomembrane system</location>
        <topology evidence="2">Single-pass type IV membrane protein</topology>
    </subcellularLocation>
</comment>
<evidence type="ECO:0000313" key="6">
    <source>
        <dbReference type="Proteomes" id="UP000554482"/>
    </source>
</evidence>
<dbReference type="GO" id="GO:0048193">
    <property type="term" value="P:Golgi vesicle transport"/>
    <property type="evidence" value="ECO:0007669"/>
    <property type="project" value="InterPro"/>
</dbReference>
<keyword evidence="3" id="KW-0472">Membrane</keyword>
<dbReference type="EMBL" id="JABWDY010031114">
    <property type="protein sequence ID" value="KAF5185124.1"/>
    <property type="molecule type" value="Genomic_DNA"/>
</dbReference>
<dbReference type="InterPro" id="IPR015260">
    <property type="entry name" value="Syntaxin-6/10/61_N"/>
</dbReference>
<dbReference type="AlphaFoldDB" id="A0A7J6VJ48"/>
<evidence type="ECO:0000256" key="1">
    <source>
        <dbReference type="ARBA" id="ARBA00022927"/>
    </source>
</evidence>
<dbReference type="CDD" id="cd21442">
    <property type="entry name" value="SNARE_NTD_STX6-like"/>
    <property type="match status" value="1"/>
</dbReference>
<sequence>MDSIFRIFWHEQSLVQGDPTDPKLISSMEYHRRDLTTALGTTKWQLEDFERAVNISTFSDKSNMREDIISRHKQFIKAIEEQIVQVERSLGSSSATDSESSTHWMNLNEKDSDGLALFLSGGYPENHVTQHNNDTSIMRRFLETKASDLDEKIDEIIELKIEEIEEARVNGVMHIDHSFDNLKKSTLRKVGSNCHKWPGFETSIMIEDGNNDSNAKSIFSKNKLRGPHRKLDVFSYLNNFWSVYGGKIARTFAKRRNGGEVKKDQILSSSYIDIPQAEQGILMNRGHIWSWAGDCRRQIRRLYQSEYSDLLQIIVSVILIILFVLGFMLCLQCGEMIESGIGRSKEQRNSVSVQYVEI</sequence>
<evidence type="ECO:0000256" key="3">
    <source>
        <dbReference type="SAM" id="Phobius"/>
    </source>
</evidence>
<keyword evidence="1" id="KW-0653">Protein transport</keyword>
<keyword evidence="1" id="KW-0813">Transport</keyword>
<evidence type="ECO:0000313" key="5">
    <source>
        <dbReference type="EMBL" id="KAF5185124.1"/>
    </source>
</evidence>
<evidence type="ECO:0000256" key="2">
    <source>
        <dbReference type="ARBA" id="ARBA00046280"/>
    </source>
</evidence>
<accession>A0A7J6VJ48</accession>
<dbReference type="GO" id="GO:0015031">
    <property type="term" value="P:protein transport"/>
    <property type="evidence" value="ECO:0007669"/>
    <property type="project" value="UniProtKB-KW"/>
</dbReference>
<proteinExistence type="predicted"/>
<comment type="caution">
    <text evidence="5">The sequence shown here is derived from an EMBL/GenBank/DDBJ whole genome shotgun (WGS) entry which is preliminary data.</text>
</comment>
<reference evidence="5 6" key="1">
    <citation type="submission" date="2020-06" db="EMBL/GenBank/DDBJ databases">
        <title>Transcriptomic and genomic resources for Thalictrum thalictroides and T. hernandezii: Facilitating candidate gene discovery in an emerging model plant lineage.</title>
        <authorList>
            <person name="Arias T."/>
            <person name="Riano-Pachon D.M."/>
            <person name="Di Stilio V.S."/>
        </authorList>
    </citation>
    <scope>NUCLEOTIDE SEQUENCE [LARGE SCALE GENOMIC DNA]</scope>
    <source>
        <strain evidence="6">cv. WT478/WT964</strain>
        <tissue evidence="5">Leaves</tissue>
    </source>
</reference>
<gene>
    <name evidence="5" type="ORF">FRX31_025288</name>
</gene>
<keyword evidence="3" id="KW-0812">Transmembrane</keyword>
<dbReference type="PANTHER" id="PTHR34949">
    <property type="entry name" value="OS05G0443700 PROTEIN"/>
    <property type="match status" value="1"/>
</dbReference>
<dbReference type="OrthoDB" id="737588at2759"/>
<organism evidence="5 6">
    <name type="scientific">Thalictrum thalictroides</name>
    <name type="common">Rue-anemone</name>
    <name type="synonym">Anemone thalictroides</name>
    <dbReference type="NCBI Taxonomy" id="46969"/>
    <lineage>
        <taxon>Eukaryota</taxon>
        <taxon>Viridiplantae</taxon>
        <taxon>Streptophyta</taxon>
        <taxon>Embryophyta</taxon>
        <taxon>Tracheophyta</taxon>
        <taxon>Spermatophyta</taxon>
        <taxon>Magnoliopsida</taxon>
        <taxon>Ranunculales</taxon>
        <taxon>Ranunculaceae</taxon>
        <taxon>Thalictroideae</taxon>
        <taxon>Thalictrum</taxon>
    </lineage>
</organism>
<feature type="domain" description="Syntaxin 6/10/61 N-terminal" evidence="4">
    <location>
        <begin position="23"/>
        <end position="87"/>
    </location>
</feature>
<dbReference type="PANTHER" id="PTHR34949:SF2">
    <property type="entry name" value="OS05G0443700 PROTEIN"/>
    <property type="match status" value="1"/>
</dbReference>
<dbReference type="Gene3D" id="1.20.58.90">
    <property type="match status" value="1"/>
</dbReference>
<evidence type="ECO:0000259" key="4">
    <source>
        <dbReference type="Pfam" id="PF09177"/>
    </source>
</evidence>